<dbReference type="InterPro" id="IPR013783">
    <property type="entry name" value="Ig-like_fold"/>
</dbReference>
<dbReference type="SMART" id="SM00409">
    <property type="entry name" value="IG"/>
    <property type="match status" value="2"/>
</dbReference>
<keyword evidence="7" id="KW-1015">Disulfide bond</keyword>
<protein>
    <recommendedName>
        <fullName evidence="13">Immunoglobulin domain-containing protein</fullName>
    </recommendedName>
</protein>
<evidence type="ECO:0000259" key="13">
    <source>
        <dbReference type="SMART" id="SM00409"/>
    </source>
</evidence>
<keyword evidence="5 11" id="KW-1133">Transmembrane helix</keyword>
<evidence type="ECO:0000256" key="12">
    <source>
        <dbReference type="SAM" id="SignalP"/>
    </source>
</evidence>
<accession>A0ABR3LHC9</accession>
<evidence type="ECO:0000313" key="14">
    <source>
        <dbReference type="EMBL" id="KAL1251109.1"/>
    </source>
</evidence>
<dbReference type="InterPro" id="IPR051713">
    <property type="entry name" value="T-cell_Activation_Regulation"/>
</dbReference>
<dbReference type="PANTHER" id="PTHR25466">
    <property type="entry name" value="T-LYMPHOCYTE ACTIVATION ANTIGEN"/>
    <property type="match status" value="1"/>
</dbReference>
<keyword evidence="6 11" id="KW-0472">Membrane</keyword>
<keyword evidence="4 12" id="KW-0732">Signal</keyword>
<name>A0ABR3LHC9_9TELE</name>
<feature type="domain" description="Immunoglobulin" evidence="13">
    <location>
        <begin position="179"/>
        <end position="277"/>
    </location>
</feature>
<feature type="transmembrane region" description="Helical" evidence="11">
    <location>
        <begin position="311"/>
        <end position="330"/>
    </location>
</feature>
<dbReference type="InterPro" id="IPR013106">
    <property type="entry name" value="Ig_V-set"/>
</dbReference>
<keyword evidence="2" id="KW-1003">Cell membrane</keyword>
<reference evidence="14 15" key="1">
    <citation type="submission" date="2023-09" db="EMBL/GenBank/DDBJ databases">
        <authorList>
            <person name="Wang M."/>
        </authorList>
    </citation>
    <scope>NUCLEOTIDE SEQUENCE [LARGE SCALE GENOMIC DNA]</scope>
    <source>
        <strain evidence="14">GT-2023</strain>
        <tissue evidence="14">Liver</tissue>
    </source>
</reference>
<sequence length="377" mass="43653">MYVCWLDYWRADWLTLVVVVLPLTVCSDHLGVCVCACTKECCGSLLGGVRMWSSALLDPRYKKRAQTFPEEYVRSNFSIKLNNISHDDAGEFICFITHTSYSKQEIVQLFINETTVETGKPSTEEENQSTRNTVRLSCSRFIFSVALRDAGFISVLIHDNKMKIIYLQFYVLMCFEAAVVDLLSYLGSNVTINCNLDENEVYWIFLKTPDPPTVILRTFPTPMSPHYYNKTFRNKYSVQFKHRLVINNVTADELGVYYCMNTRTPPKLSNSTRLHLNKSAQIIECHNHTVEEFIEWNNTVVNCIDQNQTKWQIISIISALMNGLLLIVLIRNRRSTEQSQQLNTDLQQTQFTEQHQDHLQKCESVLITKVNFCLDNY</sequence>
<feature type="chain" id="PRO_5046663329" description="Immunoglobulin domain-containing protein" evidence="12">
    <location>
        <begin position="28"/>
        <end position="377"/>
    </location>
</feature>
<dbReference type="PANTHER" id="PTHR25466:SF14">
    <property type="entry name" value="BUTYROPHILIN SUBFAMILY 2 MEMBER A2-LIKE-RELATED"/>
    <property type="match status" value="1"/>
</dbReference>
<feature type="signal peptide" evidence="12">
    <location>
        <begin position="1"/>
        <end position="27"/>
    </location>
</feature>
<dbReference type="Pfam" id="PF07686">
    <property type="entry name" value="V-set"/>
    <property type="match status" value="1"/>
</dbReference>
<evidence type="ECO:0000256" key="3">
    <source>
        <dbReference type="ARBA" id="ARBA00022692"/>
    </source>
</evidence>
<dbReference type="SUPFAM" id="SSF48726">
    <property type="entry name" value="Immunoglobulin"/>
    <property type="match status" value="2"/>
</dbReference>
<comment type="subcellular location">
    <subcellularLocation>
        <location evidence="1">Cell membrane</location>
        <topology evidence="1">Single-pass type I membrane protein</topology>
    </subcellularLocation>
</comment>
<evidence type="ECO:0000256" key="5">
    <source>
        <dbReference type="ARBA" id="ARBA00022989"/>
    </source>
</evidence>
<evidence type="ECO:0000256" key="2">
    <source>
        <dbReference type="ARBA" id="ARBA00022475"/>
    </source>
</evidence>
<gene>
    <name evidence="14" type="ORF">QQF64_018905</name>
</gene>
<evidence type="ECO:0000256" key="8">
    <source>
        <dbReference type="ARBA" id="ARBA00023170"/>
    </source>
</evidence>
<evidence type="ECO:0000256" key="4">
    <source>
        <dbReference type="ARBA" id="ARBA00022729"/>
    </source>
</evidence>
<evidence type="ECO:0000256" key="1">
    <source>
        <dbReference type="ARBA" id="ARBA00004251"/>
    </source>
</evidence>
<organism evidence="14 15">
    <name type="scientific">Cirrhinus molitorella</name>
    <name type="common">mud carp</name>
    <dbReference type="NCBI Taxonomy" id="172907"/>
    <lineage>
        <taxon>Eukaryota</taxon>
        <taxon>Metazoa</taxon>
        <taxon>Chordata</taxon>
        <taxon>Craniata</taxon>
        <taxon>Vertebrata</taxon>
        <taxon>Euteleostomi</taxon>
        <taxon>Actinopterygii</taxon>
        <taxon>Neopterygii</taxon>
        <taxon>Teleostei</taxon>
        <taxon>Ostariophysi</taxon>
        <taxon>Cypriniformes</taxon>
        <taxon>Cyprinidae</taxon>
        <taxon>Labeoninae</taxon>
        <taxon>Labeonini</taxon>
        <taxon>Cirrhinus</taxon>
    </lineage>
</organism>
<evidence type="ECO:0000313" key="15">
    <source>
        <dbReference type="Proteomes" id="UP001558613"/>
    </source>
</evidence>
<evidence type="ECO:0000256" key="10">
    <source>
        <dbReference type="ARBA" id="ARBA00023319"/>
    </source>
</evidence>
<dbReference type="InterPro" id="IPR003599">
    <property type="entry name" value="Ig_sub"/>
</dbReference>
<proteinExistence type="predicted"/>
<dbReference type="Gene3D" id="2.60.40.10">
    <property type="entry name" value="Immunoglobulins"/>
    <property type="match status" value="2"/>
</dbReference>
<dbReference type="Proteomes" id="UP001558613">
    <property type="component" value="Unassembled WGS sequence"/>
</dbReference>
<keyword evidence="8" id="KW-0675">Receptor</keyword>
<dbReference type="EMBL" id="JAYMGO010000022">
    <property type="protein sequence ID" value="KAL1251109.1"/>
    <property type="molecule type" value="Genomic_DNA"/>
</dbReference>
<keyword evidence="3 11" id="KW-0812">Transmembrane</keyword>
<evidence type="ECO:0000256" key="11">
    <source>
        <dbReference type="SAM" id="Phobius"/>
    </source>
</evidence>
<dbReference type="InterPro" id="IPR036179">
    <property type="entry name" value="Ig-like_dom_sf"/>
</dbReference>
<feature type="domain" description="Immunoglobulin" evidence="13">
    <location>
        <begin position="46"/>
        <end position="112"/>
    </location>
</feature>
<evidence type="ECO:0000256" key="7">
    <source>
        <dbReference type="ARBA" id="ARBA00023157"/>
    </source>
</evidence>
<keyword evidence="9" id="KW-0325">Glycoprotein</keyword>
<keyword evidence="10" id="KW-0393">Immunoglobulin domain</keyword>
<evidence type="ECO:0000256" key="6">
    <source>
        <dbReference type="ARBA" id="ARBA00023136"/>
    </source>
</evidence>
<comment type="caution">
    <text evidence="14">The sequence shown here is derived from an EMBL/GenBank/DDBJ whole genome shotgun (WGS) entry which is preliminary data.</text>
</comment>
<evidence type="ECO:0000256" key="9">
    <source>
        <dbReference type="ARBA" id="ARBA00023180"/>
    </source>
</evidence>
<keyword evidence="15" id="KW-1185">Reference proteome</keyword>